<dbReference type="Gene3D" id="3.40.190.10">
    <property type="entry name" value="Periplasmic binding protein-like II"/>
    <property type="match status" value="2"/>
</dbReference>
<dbReference type="Proteomes" id="UP001203212">
    <property type="component" value="Unassembled WGS sequence"/>
</dbReference>
<protein>
    <submittedName>
        <fullName evidence="3">Substrate-binding domain-containing protein</fullName>
    </submittedName>
</protein>
<sequence length="277" mass="29969">MFKQIACITASFSILSSLAFSPFLQAHEHDAHSVIKLATTTSTENSGLLSALLPTFEKESGYSVQVIATGTGQAIKLASQGDVDIVMTHAPAAEAKFVADGYGVQPRGLMENDFVLLGPKSDPAGAHDAKSVLEAFARIAAKPSTFISRGDNSGTHMKELEIWQQANVKTDFAGYTSVGQGMGKTLLMADELQAYTLTDRGTFVAFKAKLDLSIRFEGGKELANPYQVMLINPTKYPELNHQGAQALSDWLISPKAQKMINQFTVQGEQLFKATYQK</sequence>
<feature type="domain" description="PBP" evidence="2">
    <location>
        <begin position="36"/>
        <end position="254"/>
    </location>
</feature>
<dbReference type="InterPro" id="IPR052738">
    <property type="entry name" value="ABC-Tungstate_binding"/>
</dbReference>
<dbReference type="EMBL" id="JAKILK010000006">
    <property type="protein sequence ID" value="MCL1117938.1"/>
    <property type="molecule type" value="Genomic_DNA"/>
</dbReference>
<feature type="chain" id="PRO_5047450208" evidence="1">
    <location>
        <begin position="20"/>
        <end position="277"/>
    </location>
</feature>
<dbReference type="RefSeq" id="WP_188841726.1">
    <property type="nucleotide sequence ID" value="NZ_BMOT01000007.1"/>
</dbReference>
<dbReference type="PANTHER" id="PTHR37945">
    <property type="entry name" value="EXTRACELLULAR TUNGSTATE BINDING PROTEIN"/>
    <property type="match status" value="1"/>
</dbReference>
<proteinExistence type="predicted"/>
<reference evidence="3 4" key="1">
    <citation type="submission" date="2022-01" db="EMBL/GenBank/DDBJ databases">
        <title>Whole genome-based taxonomy of the Shewanellaceae.</title>
        <authorList>
            <person name="Martin-Rodriguez A.J."/>
        </authorList>
    </citation>
    <scope>NUCLEOTIDE SEQUENCE [LARGE SCALE GENOMIC DNA]</scope>
    <source>
        <strain evidence="3 4">JCM 17801</strain>
    </source>
</reference>
<evidence type="ECO:0000313" key="4">
    <source>
        <dbReference type="Proteomes" id="UP001203212"/>
    </source>
</evidence>
<evidence type="ECO:0000259" key="2">
    <source>
        <dbReference type="Pfam" id="PF12849"/>
    </source>
</evidence>
<dbReference type="SUPFAM" id="SSF53850">
    <property type="entry name" value="Periplasmic binding protein-like II"/>
    <property type="match status" value="1"/>
</dbReference>
<dbReference type="Pfam" id="PF12849">
    <property type="entry name" value="PBP_like_2"/>
    <property type="match status" value="1"/>
</dbReference>
<dbReference type="InterPro" id="IPR024370">
    <property type="entry name" value="PBP_domain"/>
</dbReference>
<gene>
    <name evidence="3" type="ORF">L2689_11895</name>
</gene>
<evidence type="ECO:0000256" key="1">
    <source>
        <dbReference type="SAM" id="SignalP"/>
    </source>
</evidence>
<evidence type="ECO:0000313" key="3">
    <source>
        <dbReference type="EMBL" id="MCL1117938.1"/>
    </source>
</evidence>
<name>A0ABT0L2M1_9GAMM</name>
<accession>A0ABT0L2M1</accession>
<keyword evidence="1" id="KW-0732">Signal</keyword>
<dbReference type="PANTHER" id="PTHR37945:SF1">
    <property type="entry name" value="EXTRACELLULAR TUNGSTATE BINDING PROTEIN"/>
    <property type="match status" value="1"/>
</dbReference>
<keyword evidence="4" id="KW-1185">Reference proteome</keyword>
<feature type="signal peptide" evidence="1">
    <location>
        <begin position="1"/>
        <end position="19"/>
    </location>
</feature>
<organism evidence="3 4">
    <name type="scientific">Shewanella aestuarii</name>
    <dbReference type="NCBI Taxonomy" id="1028752"/>
    <lineage>
        <taxon>Bacteria</taxon>
        <taxon>Pseudomonadati</taxon>
        <taxon>Pseudomonadota</taxon>
        <taxon>Gammaproteobacteria</taxon>
        <taxon>Alteromonadales</taxon>
        <taxon>Shewanellaceae</taxon>
        <taxon>Shewanella</taxon>
    </lineage>
</organism>
<comment type="caution">
    <text evidence="3">The sequence shown here is derived from an EMBL/GenBank/DDBJ whole genome shotgun (WGS) entry which is preliminary data.</text>
</comment>